<dbReference type="PANTHER" id="PTHR31689">
    <property type="entry name" value="DIAMINOPIMELATE EPIMERASE, CHLOROPLASTIC"/>
    <property type="match status" value="1"/>
</dbReference>
<feature type="active site" evidence="10">
    <location>
        <position position="71"/>
    </location>
</feature>
<keyword evidence="12" id="KW-1185">Reference proteome</keyword>
<dbReference type="FunFam" id="3.10.310.10:FF:000001">
    <property type="entry name" value="Diaminopimelate epimerase"/>
    <property type="match status" value="1"/>
</dbReference>
<dbReference type="HAMAP" id="MF_00197">
    <property type="entry name" value="DAP_epimerase"/>
    <property type="match status" value="1"/>
</dbReference>
<feature type="active site" description="Proton acceptor" evidence="9">
    <location>
        <position position="221"/>
    </location>
</feature>
<feature type="site" description="Could be important to modulate the pK values of the two catalytic cysteine residues" evidence="9">
    <location>
        <position position="163"/>
    </location>
</feature>
<dbReference type="GO" id="GO:0008837">
    <property type="term" value="F:diaminopimelate epimerase activity"/>
    <property type="evidence" value="ECO:0007669"/>
    <property type="project" value="UniProtKB-UniRule"/>
</dbReference>
<evidence type="ECO:0000256" key="4">
    <source>
        <dbReference type="ARBA" id="ARBA00022490"/>
    </source>
</evidence>
<evidence type="ECO:0000313" key="12">
    <source>
        <dbReference type="Proteomes" id="UP000062160"/>
    </source>
</evidence>
<evidence type="ECO:0000256" key="6">
    <source>
        <dbReference type="ARBA" id="ARBA00023154"/>
    </source>
</evidence>
<name>A0A0U9HD89_9FIRM</name>
<evidence type="ECO:0000256" key="3">
    <source>
        <dbReference type="ARBA" id="ARBA00013080"/>
    </source>
</evidence>
<feature type="binding site" evidence="9">
    <location>
        <position position="11"/>
    </location>
    <ligand>
        <name>substrate</name>
    </ligand>
</feature>
<dbReference type="Proteomes" id="UP000062160">
    <property type="component" value="Unassembled WGS sequence"/>
</dbReference>
<comment type="subunit">
    <text evidence="9">Homodimer.</text>
</comment>
<keyword evidence="6 9" id="KW-0457">Lysine biosynthesis</keyword>
<dbReference type="OrthoDB" id="9805408at2"/>
<evidence type="ECO:0000256" key="9">
    <source>
        <dbReference type="HAMAP-Rule" id="MF_00197"/>
    </source>
</evidence>
<organism evidence="11">
    <name type="scientific">Tepidanaerobacter syntrophicus</name>
    <dbReference type="NCBI Taxonomy" id="224999"/>
    <lineage>
        <taxon>Bacteria</taxon>
        <taxon>Bacillati</taxon>
        <taxon>Bacillota</taxon>
        <taxon>Clostridia</taxon>
        <taxon>Thermosediminibacterales</taxon>
        <taxon>Tepidanaerobacteraceae</taxon>
        <taxon>Tepidanaerobacter</taxon>
    </lineage>
</organism>
<keyword evidence="4 9" id="KW-0963">Cytoplasm</keyword>
<keyword evidence="7 9" id="KW-0413">Isomerase</keyword>
<feature type="binding site" evidence="9">
    <location>
        <position position="62"/>
    </location>
    <ligand>
        <name>substrate</name>
    </ligand>
</feature>
<dbReference type="InterPro" id="IPR018510">
    <property type="entry name" value="DAP_epimerase_AS"/>
</dbReference>
<evidence type="ECO:0000256" key="2">
    <source>
        <dbReference type="ARBA" id="ARBA00010219"/>
    </source>
</evidence>
<comment type="subcellular location">
    <subcellularLocation>
        <location evidence="9">Cytoplasm</location>
    </subcellularLocation>
</comment>
<dbReference type="UniPathway" id="UPA00034">
    <property type="reaction ID" value="UER00025"/>
</dbReference>
<dbReference type="PROSITE" id="PS01326">
    <property type="entry name" value="DAP_EPIMERASE"/>
    <property type="match status" value="1"/>
</dbReference>
<comment type="function">
    <text evidence="9">Catalyzes the stereoinversion of LL-2,6-diaminopimelate (L,L-DAP) to meso-diaminopimelate (meso-DAP), a precursor of L-lysine and an essential component of the bacterial peptidoglycan.</text>
</comment>
<comment type="pathway">
    <text evidence="1 9">Amino-acid biosynthesis; L-lysine biosynthesis via DAP pathway; DL-2,6-diaminopimelate from LL-2,6-diaminopimelate: step 1/1.</text>
</comment>
<dbReference type="Pfam" id="PF01678">
    <property type="entry name" value="DAP_epimerase"/>
    <property type="match status" value="2"/>
</dbReference>
<evidence type="ECO:0000313" key="11">
    <source>
        <dbReference type="EMBL" id="GAQ24602.1"/>
    </source>
</evidence>
<comment type="catalytic activity">
    <reaction evidence="8 9">
        <text>(2S,6S)-2,6-diaminopimelate = meso-2,6-diaminopimelate</text>
        <dbReference type="Rhea" id="RHEA:15393"/>
        <dbReference type="ChEBI" id="CHEBI:57609"/>
        <dbReference type="ChEBI" id="CHEBI:57791"/>
        <dbReference type="EC" id="5.1.1.7"/>
    </reaction>
</comment>
<feature type="binding site" evidence="9">
    <location>
        <begin position="222"/>
        <end position="223"/>
    </location>
    <ligand>
        <name>substrate</name>
    </ligand>
</feature>
<proteinExistence type="inferred from homology"/>
<feature type="binding site" evidence="9">
    <location>
        <begin position="212"/>
        <end position="213"/>
    </location>
    <ligand>
        <name>substrate</name>
    </ligand>
</feature>
<dbReference type="PANTHER" id="PTHR31689:SF0">
    <property type="entry name" value="DIAMINOPIMELATE EPIMERASE"/>
    <property type="match status" value="1"/>
</dbReference>
<evidence type="ECO:0000256" key="1">
    <source>
        <dbReference type="ARBA" id="ARBA00005196"/>
    </source>
</evidence>
<dbReference type="Gene3D" id="3.10.310.10">
    <property type="entry name" value="Diaminopimelate Epimerase, Chain A, domain 1"/>
    <property type="match status" value="2"/>
</dbReference>
<evidence type="ECO:0000256" key="5">
    <source>
        <dbReference type="ARBA" id="ARBA00022605"/>
    </source>
</evidence>
<accession>A0A0U9HD89</accession>
<dbReference type="RefSeq" id="WP_059031649.1">
    <property type="nucleotide sequence ID" value="NZ_DF976999.1"/>
</dbReference>
<reference evidence="11" key="1">
    <citation type="journal article" date="2016" name="Genome Announc.">
        <title>Draft Genome Sequence of the Syntrophic Lactate-Degrading Bacterium Tepidanaerobacter syntrophicus JLT.</title>
        <authorList>
            <person name="Matsuura N."/>
            <person name="Ohashi A."/>
            <person name="Tourlousse D.M."/>
            <person name="Sekiguchi Y."/>
        </authorList>
    </citation>
    <scope>NUCLEOTIDE SEQUENCE [LARGE SCALE GENOMIC DNA]</scope>
    <source>
        <strain evidence="11">JL</strain>
    </source>
</reference>
<feature type="active site" description="Proton donor" evidence="9">
    <location>
        <position position="71"/>
    </location>
</feature>
<evidence type="ECO:0000256" key="7">
    <source>
        <dbReference type="ARBA" id="ARBA00023235"/>
    </source>
</evidence>
<sequence>MNFTKMHGLGNDFIVVKGLEEDIQTIIKNAKKICDRHFGVGADGILLVLPSDAADIKMRIINSDGSEAPMCGNGVRCFASFVYKKGIVAKKNMTVETIAGIQRPEIIMKDDIVTAIKVDIGTYSFLNQDIPVEGEPDKEAKNLEIKIDENLFEATGVDMGNPHCVIFTDDVEKVPLEKWGPKIENYPLFPLKTNVEFVQVISKDHLKMRVWERGCGITMACGTGACAVAAAAFEKGFTGKQVKVTLPGGDLFIELTDDKRVYMTGPAQEVFEGHLELEKIC</sequence>
<dbReference type="EMBL" id="DF976999">
    <property type="protein sequence ID" value="GAQ24602.1"/>
    <property type="molecule type" value="Genomic_DNA"/>
</dbReference>
<dbReference type="AlphaFoldDB" id="A0A0U9HD89"/>
<feature type="site" description="Could be important to modulate the pK values of the two catalytic cysteine residues" evidence="9">
    <location>
        <position position="212"/>
    </location>
</feature>
<evidence type="ECO:0000256" key="8">
    <source>
        <dbReference type="ARBA" id="ARBA00051712"/>
    </source>
</evidence>
<feature type="binding site" evidence="9">
    <location>
        <position position="161"/>
    </location>
    <ligand>
        <name>substrate</name>
    </ligand>
</feature>
<protein>
    <recommendedName>
        <fullName evidence="3 9">Diaminopimelate epimerase</fullName>
        <shortName evidence="9">DAP epimerase</shortName>
        <ecNumber evidence="3 9">5.1.1.7</ecNumber>
    </recommendedName>
    <alternativeName>
        <fullName evidence="9">PLP-independent amino acid racemase</fullName>
    </alternativeName>
</protein>
<dbReference type="NCBIfam" id="TIGR00652">
    <property type="entry name" value="DapF"/>
    <property type="match status" value="1"/>
</dbReference>
<dbReference type="GO" id="GO:0009089">
    <property type="term" value="P:lysine biosynthetic process via diaminopimelate"/>
    <property type="evidence" value="ECO:0007669"/>
    <property type="project" value="UniProtKB-UniRule"/>
</dbReference>
<dbReference type="SUPFAM" id="SSF54506">
    <property type="entry name" value="Diaminopimelate epimerase-like"/>
    <property type="match status" value="2"/>
</dbReference>
<keyword evidence="5 9" id="KW-0028">Amino-acid biosynthesis</keyword>
<comment type="similarity">
    <text evidence="2 9">Belongs to the diaminopimelate epimerase family.</text>
</comment>
<dbReference type="EC" id="5.1.1.7" evidence="3 9"/>
<dbReference type="GO" id="GO:0005829">
    <property type="term" value="C:cytosol"/>
    <property type="evidence" value="ECO:0007669"/>
    <property type="project" value="TreeGrafter"/>
</dbReference>
<evidence type="ECO:0000256" key="10">
    <source>
        <dbReference type="PROSITE-ProRule" id="PRU10125"/>
    </source>
</evidence>
<dbReference type="STRING" id="224999.GCA_001485475_00602"/>
<gene>
    <name evidence="9" type="primary">dapF</name>
    <name evidence="11" type="ORF">TSYNT_5449</name>
</gene>
<dbReference type="InterPro" id="IPR001653">
    <property type="entry name" value="DAP_epimerase_DapF"/>
</dbReference>
<feature type="binding site" evidence="9">
    <location>
        <begin position="72"/>
        <end position="73"/>
    </location>
    <ligand>
        <name>substrate</name>
    </ligand>
</feature>
<comment type="caution">
    <text evidence="9">Lacks conserved residue(s) required for the propagation of feature annotation.</text>
</comment>
<feature type="binding site" evidence="9">
    <location>
        <position position="194"/>
    </location>
    <ligand>
        <name>substrate</name>
    </ligand>
</feature>